<dbReference type="SUPFAM" id="SSF88659">
    <property type="entry name" value="Sigma3 and sigma4 domains of RNA polymerase sigma factors"/>
    <property type="match status" value="1"/>
</dbReference>
<evidence type="ECO:0000256" key="3">
    <source>
        <dbReference type="HAMAP-Rule" id="MF_00245"/>
    </source>
</evidence>
<comment type="function">
    <text evidence="2 3">Might take part in the signal recognition particle (SRP) pathway. This is inferred from the conservation of its genetic proximity to ftsY/ffh. May be a regulatory protein.</text>
</comment>
<proteinExistence type="inferred from homology"/>
<dbReference type="InterPro" id="IPR054831">
    <property type="entry name" value="UPF0122_fam_protein"/>
</dbReference>
<evidence type="ECO:0000256" key="2">
    <source>
        <dbReference type="ARBA" id="ARBA00024764"/>
    </source>
</evidence>
<gene>
    <name evidence="4" type="ORF">D5R97_07685</name>
</gene>
<protein>
    <recommendedName>
        <fullName evidence="3">UPF0122 protein D5R97_07685</fullName>
    </recommendedName>
</protein>
<dbReference type="InterPro" id="IPR013324">
    <property type="entry name" value="RNA_pol_sigma_r3/r4-like"/>
</dbReference>
<comment type="similarity">
    <text evidence="1 3">Belongs to the UPF0122 family.</text>
</comment>
<sequence>MLALLEKTNRVNILYDFYGSLLTRRQQQIIELYYQHNLSLGEIAEEYQISRQAVYDLMNRAVKALERFEDKLELYKKYQVQRDKYHKLFSYLESNERIEREKIKSILTELWEL</sequence>
<dbReference type="InterPro" id="IPR007394">
    <property type="entry name" value="UPF0122"/>
</dbReference>
<dbReference type="EMBL" id="QZAA01000199">
    <property type="protein sequence ID" value="RQD74593.1"/>
    <property type="molecule type" value="Genomic_DNA"/>
</dbReference>
<dbReference type="PANTHER" id="PTHR40083">
    <property type="entry name" value="UPF0122 PROTEIN CBO2450/CLC_2298"/>
    <property type="match status" value="1"/>
</dbReference>
<evidence type="ECO:0000256" key="1">
    <source>
        <dbReference type="ARBA" id="ARBA00008720"/>
    </source>
</evidence>
<organism evidence="4 5">
    <name type="scientific">Candidatus Syntrophonatronum acetioxidans</name>
    <dbReference type="NCBI Taxonomy" id="1795816"/>
    <lineage>
        <taxon>Bacteria</taxon>
        <taxon>Bacillati</taxon>
        <taxon>Bacillota</taxon>
        <taxon>Clostridia</taxon>
        <taxon>Eubacteriales</taxon>
        <taxon>Syntrophomonadaceae</taxon>
        <taxon>Candidatus Syntrophonatronum</taxon>
    </lineage>
</organism>
<evidence type="ECO:0000313" key="5">
    <source>
        <dbReference type="Proteomes" id="UP000285138"/>
    </source>
</evidence>
<comment type="caution">
    <text evidence="4">The sequence shown here is derived from an EMBL/GenBank/DDBJ whole genome shotgun (WGS) entry which is preliminary data.</text>
</comment>
<reference evidence="4 5" key="1">
    <citation type="submission" date="2018-08" db="EMBL/GenBank/DDBJ databases">
        <title>The metabolism and importance of syntrophic acetate oxidation coupled to methane or sulfide production in haloalkaline environments.</title>
        <authorList>
            <person name="Timmers P.H.A."/>
            <person name="Vavourakis C.D."/>
            <person name="Sorokin D.Y."/>
            <person name="Sinninghe Damste J.S."/>
            <person name="Muyzer G."/>
            <person name="Stams A.J.M."/>
            <person name="Plugge C.M."/>
        </authorList>
    </citation>
    <scope>NUCLEOTIDE SEQUENCE [LARGE SCALE GENOMIC DNA]</scope>
    <source>
        <strain evidence="4">MSAO_Bac1</strain>
    </source>
</reference>
<dbReference type="AlphaFoldDB" id="A0A424YBY6"/>
<dbReference type="Proteomes" id="UP000285138">
    <property type="component" value="Unassembled WGS sequence"/>
</dbReference>
<evidence type="ECO:0000313" key="4">
    <source>
        <dbReference type="EMBL" id="RQD74593.1"/>
    </source>
</evidence>
<dbReference type="InterPro" id="IPR036388">
    <property type="entry name" value="WH-like_DNA-bd_sf"/>
</dbReference>
<dbReference type="Pfam" id="PF04297">
    <property type="entry name" value="UPF0122"/>
    <property type="match status" value="1"/>
</dbReference>
<dbReference type="NCBIfam" id="NF045758">
    <property type="entry name" value="YlxM"/>
    <property type="match status" value="1"/>
</dbReference>
<dbReference type="Gene3D" id="1.10.10.10">
    <property type="entry name" value="Winged helix-like DNA-binding domain superfamily/Winged helix DNA-binding domain"/>
    <property type="match status" value="1"/>
</dbReference>
<dbReference type="HAMAP" id="MF_00245">
    <property type="entry name" value="UPF0122"/>
    <property type="match status" value="1"/>
</dbReference>
<name>A0A424YBY6_9FIRM</name>
<dbReference type="PANTHER" id="PTHR40083:SF1">
    <property type="entry name" value="UPF0122 PROTEIN YLXM"/>
    <property type="match status" value="1"/>
</dbReference>
<accession>A0A424YBY6</accession>